<feature type="domain" description="YubB ferredoxin-like" evidence="1">
    <location>
        <begin position="158"/>
        <end position="239"/>
    </location>
</feature>
<dbReference type="RefSeq" id="WP_064087640.1">
    <property type="nucleotide sequence ID" value="NZ_LXSG01000028.1"/>
</dbReference>
<gene>
    <name evidence="2" type="ORF">A7P90_04895</name>
</gene>
<dbReference type="SUPFAM" id="SSF160940">
    <property type="entry name" value="Api92-like"/>
    <property type="match status" value="1"/>
</dbReference>
<dbReference type="AlphaFoldDB" id="A0A1A9RJD9"/>
<organism evidence="2 3">
    <name type="scientific">Eikenella corrodens</name>
    <dbReference type="NCBI Taxonomy" id="539"/>
    <lineage>
        <taxon>Bacteria</taxon>
        <taxon>Pseudomonadati</taxon>
        <taxon>Pseudomonadota</taxon>
        <taxon>Betaproteobacteria</taxon>
        <taxon>Neisseriales</taxon>
        <taxon>Neisseriaceae</taxon>
        <taxon>Eikenella</taxon>
    </lineage>
</organism>
<dbReference type="Pfam" id="PF18406">
    <property type="entry name" value="DUF1281_C"/>
    <property type="match status" value="1"/>
</dbReference>
<evidence type="ECO:0000259" key="1">
    <source>
        <dbReference type="Pfam" id="PF18406"/>
    </source>
</evidence>
<protein>
    <recommendedName>
        <fullName evidence="1">YubB ferredoxin-like domain-containing protein</fullName>
    </recommendedName>
</protein>
<proteinExistence type="predicted"/>
<dbReference type="EMBL" id="LXSG01000028">
    <property type="protein sequence ID" value="OAM19806.1"/>
    <property type="molecule type" value="Genomic_DNA"/>
</dbReference>
<evidence type="ECO:0000313" key="3">
    <source>
        <dbReference type="Proteomes" id="UP000077589"/>
    </source>
</evidence>
<dbReference type="InterPro" id="IPR041329">
    <property type="entry name" value="YubB_C"/>
</dbReference>
<dbReference type="OrthoDB" id="7992117at2"/>
<sequence>MPNHVTNQITVTGPAESLAAFRAALLVPGEADSYGRDDLPQVIVDFNGILPMPASLHLEFGSATYRAEIWNALGDVLPVAGEEAAKLYCIDRIRELTAGHLDWETATVGRLKEVFGQHPGLAEQCGLDLHYAEQIKRNIELYGSPTWYEWCNRNWGTKWNAYHQHIGYLDEGELYLEFDTAWSPPEPVYEAIAERFPDLQLEIRYIDEGGGFAGTYEIKDGILHDYPCSDEEFRMFAEEHFGWDYSEDDDEE</sequence>
<reference evidence="3" key="1">
    <citation type="submission" date="2016-05" db="EMBL/GenBank/DDBJ databases">
        <title>Draft genome of Corynebacterium afermentans subsp. afermentans LCDC 88199T.</title>
        <authorList>
            <person name="Bernier A.-M."/>
            <person name="Bernard K."/>
        </authorList>
    </citation>
    <scope>NUCLEOTIDE SEQUENCE [LARGE SCALE GENOMIC DNA]</scope>
    <source>
        <strain evidence="3">NML04-0072</strain>
    </source>
</reference>
<dbReference type="Gene3D" id="3.30.70.1270">
    <property type="entry name" value="Api92-like domains"/>
    <property type="match status" value="1"/>
</dbReference>
<dbReference type="Proteomes" id="UP000077589">
    <property type="component" value="Unassembled WGS sequence"/>
</dbReference>
<comment type="caution">
    <text evidence="2">The sequence shown here is derived from an EMBL/GenBank/DDBJ whole genome shotgun (WGS) entry which is preliminary data.</text>
</comment>
<accession>A0A1A9RJD9</accession>
<evidence type="ECO:0000313" key="2">
    <source>
        <dbReference type="EMBL" id="OAM19806.1"/>
    </source>
</evidence>
<name>A0A1A9RJD9_EIKCO</name>